<keyword evidence="2" id="KW-0328">Glycosyltransferase</keyword>
<accession>A0A174FD81</accession>
<reference evidence="2 3" key="1">
    <citation type="submission" date="2015-09" db="EMBL/GenBank/DDBJ databases">
        <authorList>
            <consortium name="Pathogen Informatics"/>
        </authorList>
    </citation>
    <scope>NUCLEOTIDE SEQUENCE [LARGE SCALE GENOMIC DNA]</scope>
    <source>
        <strain evidence="2 3">2789STDY5834856</strain>
    </source>
</reference>
<dbReference type="InterPro" id="IPR001296">
    <property type="entry name" value="Glyco_trans_1"/>
</dbReference>
<dbReference type="PANTHER" id="PTHR12526">
    <property type="entry name" value="GLYCOSYLTRANSFERASE"/>
    <property type="match status" value="1"/>
</dbReference>
<organism evidence="2 3">
    <name type="scientific">Clostridium disporicum</name>
    <dbReference type="NCBI Taxonomy" id="84024"/>
    <lineage>
        <taxon>Bacteria</taxon>
        <taxon>Bacillati</taxon>
        <taxon>Bacillota</taxon>
        <taxon>Clostridia</taxon>
        <taxon>Eubacteriales</taxon>
        <taxon>Clostridiaceae</taxon>
        <taxon>Clostridium</taxon>
    </lineage>
</organism>
<dbReference type="Pfam" id="PF00534">
    <property type="entry name" value="Glycos_transf_1"/>
    <property type="match status" value="1"/>
</dbReference>
<dbReference type="Proteomes" id="UP000095594">
    <property type="component" value="Unassembled WGS sequence"/>
</dbReference>
<dbReference type="SUPFAM" id="SSF53756">
    <property type="entry name" value="UDP-Glycosyltransferase/glycogen phosphorylase"/>
    <property type="match status" value="1"/>
</dbReference>
<dbReference type="Gene3D" id="3.40.50.2000">
    <property type="entry name" value="Glycogen Phosphorylase B"/>
    <property type="match status" value="2"/>
</dbReference>
<gene>
    <name evidence="2" type="primary">mshA_2</name>
    <name evidence="2" type="ORF">ERS852471_01617</name>
</gene>
<dbReference type="CDD" id="cd03801">
    <property type="entry name" value="GT4_PimA-like"/>
    <property type="match status" value="1"/>
</dbReference>
<dbReference type="AlphaFoldDB" id="A0A174FD81"/>
<protein>
    <submittedName>
        <fullName evidence="2">Glycosyltransferase</fullName>
        <ecNumber evidence="2">2.4.1.250</ecNumber>
    </submittedName>
</protein>
<proteinExistence type="predicted"/>
<evidence type="ECO:0000313" key="2">
    <source>
        <dbReference type="EMBL" id="CUO46300.1"/>
    </source>
</evidence>
<dbReference type="EC" id="2.4.1.250" evidence="2"/>
<name>A0A174FD81_9CLOT</name>
<dbReference type="OrthoDB" id="9814612at2"/>
<evidence type="ECO:0000313" key="3">
    <source>
        <dbReference type="Proteomes" id="UP000095594"/>
    </source>
</evidence>
<dbReference type="PANTHER" id="PTHR12526:SF627">
    <property type="entry name" value="D-RHAMNOSYLTRANSFERASE WBPZ"/>
    <property type="match status" value="1"/>
</dbReference>
<evidence type="ECO:0000259" key="1">
    <source>
        <dbReference type="Pfam" id="PF00534"/>
    </source>
</evidence>
<dbReference type="RefSeq" id="WP_055265459.1">
    <property type="nucleotide sequence ID" value="NZ_CABIXQ010000009.1"/>
</dbReference>
<dbReference type="GO" id="GO:0102710">
    <property type="term" value="F:D-inositol-3-phosphate glycosyltransferase activity"/>
    <property type="evidence" value="ECO:0007669"/>
    <property type="project" value="UniProtKB-EC"/>
</dbReference>
<dbReference type="EMBL" id="CYZX01000009">
    <property type="protein sequence ID" value="CUO46300.1"/>
    <property type="molecule type" value="Genomic_DNA"/>
</dbReference>
<sequence>MKVCFFAHSANLTGASRSLIDLLTVCKEVDVEPYAIIPKKGLIEEELKKNKIQYKVIPYCTMVKKSTFKNILKKCINSISLLLIGKYVRDNKIDIIHNNSSLIDIGMKVAKRNNIPYLCHIRDFGGEDHKIDFINPEELYKYIEEADKSIAISDSVFNKYSNLIPKAKMVKVYNGVNLNNYDIGQRDFSSKSVTNILISGRICEGKGQFEAIKAIEYLINHNIKDIKLYVVGEGIKGEKYYDELREYVLEKKLESNIVFLPFMKDLREIREKCDIALVCSVSEAFGRVTIESMLSKQLVIGANTAATAELIEDRVNGLLYNQGDYISLANSIIFALENKIECEEISNNGYNFAKDGFSIQRTMKEIKNEYIKILKK</sequence>
<feature type="domain" description="Glycosyl transferase family 1" evidence="1">
    <location>
        <begin position="196"/>
        <end position="351"/>
    </location>
</feature>
<keyword evidence="2" id="KW-0808">Transferase</keyword>